<keyword evidence="17" id="KW-0131">Cell cycle</keyword>
<evidence type="ECO:0000256" key="11">
    <source>
        <dbReference type="ARBA" id="ARBA00023054"/>
    </source>
</evidence>
<keyword evidence="6" id="KW-0963">Cytoplasm</keyword>
<evidence type="ECO:0000256" key="1">
    <source>
        <dbReference type="ARBA" id="ARBA00004123"/>
    </source>
</evidence>
<protein>
    <recommendedName>
        <fullName evidence="19">Actin-associated protein FAM107A</fullName>
    </recommendedName>
</protein>
<dbReference type="GO" id="GO:0003779">
    <property type="term" value="F:actin binding"/>
    <property type="evidence" value="ECO:0007669"/>
    <property type="project" value="UniProtKB-KW"/>
</dbReference>
<feature type="compositionally biased region" description="Pro residues" evidence="21">
    <location>
        <begin position="171"/>
        <end position="186"/>
    </location>
</feature>
<keyword evidence="15" id="KW-0539">Nucleus</keyword>
<keyword evidence="7" id="KW-0341">Growth regulation</keyword>
<keyword evidence="5" id="KW-1003">Cell membrane</keyword>
<evidence type="ECO:0000313" key="23">
    <source>
        <dbReference type="Proteomes" id="UP000527355"/>
    </source>
</evidence>
<dbReference type="GO" id="GO:0051017">
    <property type="term" value="P:actin filament bundle assembly"/>
    <property type="evidence" value="ECO:0007669"/>
    <property type="project" value="TreeGrafter"/>
</dbReference>
<feature type="region of interest" description="Disordered" evidence="21">
    <location>
        <begin position="137"/>
        <end position="186"/>
    </location>
</feature>
<dbReference type="EMBL" id="JABWUV010000013">
    <property type="protein sequence ID" value="KAF6310412.1"/>
    <property type="molecule type" value="Genomic_DNA"/>
</dbReference>
<evidence type="ECO:0000256" key="20">
    <source>
        <dbReference type="ARBA" id="ARBA00045129"/>
    </source>
</evidence>
<evidence type="ECO:0000256" key="15">
    <source>
        <dbReference type="ARBA" id="ARBA00023242"/>
    </source>
</evidence>
<dbReference type="InterPro" id="IPR009533">
    <property type="entry name" value="FAM107"/>
</dbReference>
<evidence type="ECO:0000256" key="17">
    <source>
        <dbReference type="ARBA" id="ARBA00023306"/>
    </source>
</evidence>
<dbReference type="GO" id="GO:0005634">
    <property type="term" value="C:nucleus"/>
    <property type="evidence" value="ECO:0007669"/>
    <property type="project" value="UniProtKB-SubCell"/>
</dbReference>
<evidence type="ECO:0000256" key="4">
    <source>
        <dbReference type="ARBA" id="ARBA00004632"/>
    </source>
</evidence>
<accession>A0A7J7UCC7</accession>
<evidence type="ECO:0000256" key="13">
    <source>
        <dbReference type="ARBA" id="ARBA00023203"/>
    </source>
</evidence>
<keyword evidence="9" id="KW-0346">Stress response</keyword>
<dbReference type="GO" id="GO:0032587">
    <property type="term" value="C:ruffle membrane"/>
    <property type="evidence" value="ECO:0007669"/>
    <property type="project" value="UniProtKB-SubCell"/>
</dbReference>
<dbReference type="VEuPathDB" id="HostDB:GeneID_118667934"/>
<evidence type="ECO:0000256" key="12">
    <source>
        <dbReference type="ARBA" id="ARBA00023136"/>
    </source>
</evidence>
<evidence type="ECO:0000256" key="16">
    <source>
        <dbReference type="ARBA" id="ARBA00023273"/>
    </source>
</evidence>
<evidence type="ECO:0000256" key="2">
    <source>
        <dbReference type="ARBA" id="ARBA00004246"/>
    </source>
</evidence>
<dbReference type="AlphaFoldDB" id="A0A7J7UCC7"/>
<feature type="compositionally biased region" description="Basic residues" evidence="21">
    <location>
        <begin position="54"/>
        <end position="66"/>
    </location>
</feature>
<evidence type="ECO:0000256" key="8">
    <source>
        <dbReference type="ARBA" id="ARBA00022949"/>
    </source>
</evidence>
<feature type="region of interest" description="Disordered" evidence="21">
    <location>
        <begin position="48"/>
        <end position="75"/>
    </location>
</feature>
<evidence type="ECO:0000256" key="7">
    <source>
        <dbReference type="ARBA" id="ARBA00022604"/>
    </source>
</evidence>
<comment type="caution">
    <text evidence="22">The sequence shown here is derived from an EMBL/GenBank/DDBJ whole genome shotgun (WGS) entry which is preliminary data.</text>
</comment>
<dbReference type="GO" id="GO:0005925">
    <property type="term" value="C:focal adhesion"/>
    <property type="evidence" value="ECO:0007669"/>
    <property type="project" value="UniProtKB-SubCell"/>
</dbReference>
<dbReference type="GO" id="GO:0030041">
    <property type="term" value="P:actin filament polymerization"/>
    <property type="evidence" value="ECO:0007669"/>
    <property type="project" value="TreeGrafter"/>
</dbReference>
<keyword evidence="14" id="KW-0206">Cytoskeleton</keyword>
<name>A0A7J7UCC7_MYOMY</name>
<sequence length="186" mass="20880">MYSEIQRERADIGGLMARPEYREWNPELIKPKKLLNPVKASRSHQELHRELLMNHRRSSRRRRRSWRPSGYSVPLSRSCRVKSGCCRAGWGSPGPRSPPPAPTPSSSLLYLAALSPRFGDICCVHACSCELRCPSPRPQKLGSRSSRELPSEHSPLLPQEEATWESFHRAPPWPSSPPCCPGPAGP</sequence>
<evidence type="ECO:0000256" key="14">
    <source>
        <dbReference type="ARBA" id="ARBA00023212"/>
    </source>
</evidence>
<evidence type="ECO:0000256" key="9">
    <source>
        <dbReference type="ARBA" id="ARBA00023016"/>
    </source>
</evidence>
<evidence type="ECO:0000256" key="21">
    <source>
        <dbReference type="SAM" id="MobiDB-lite"/>
    </source>
</evidence>
<evidence type="ECO:0000256" key="10">
    <source>
        <dbReference type="ARBA" id="ARBA00023018"/>
    </source>
</evidence>
<proteinExistence type="predicted"/>
<dbReference type="Pfam" id="PF06625">
    <property type="entry name" value="DUF1151"/>
    <property type="match status" value="1"/>
</dbReference>
<keyword evidence="23" id="KW-1185">Reference proteome</keyword>
<evidence type="ECO:0000256" key="6">
    <source>
        <dbReference type="ARBA" id="ARBA00022490"/>
    </source>
</evidence>
<reference evidence="22 23" key="1">
    <citation type="journal article" date="2020" name="Nature">
        <title>Six reference-quality genomes reveal evolution of bat adaptations.</title>
        <authorList>
            <person name="Jebb D."/>
            <person name="Huang Z."/>
            <person name="Pippel M."/>
            <person name="Hughes G.M."/>
            <person name="Lavrichenko K."/>
            <person name="Devanna P."/>
            <person name="Winkler S."/>
            <person name="Jermiin L.S."/>
            <person name="Skirmuntt E.C."/>
            <person name="Katzourakis A."/>
            <person name="Burkitt-Gray L."/>
            <person name="Ray D.A."/>
            <person name="Sullivan K.A.M."/>
            <person name="Roscito J.G."/>
            <person name="Kirilenko B.M."/>
            <person name="Davalos L.M."/>
            <person name="Corthals A.P."/>
            <person name="Power M.L."/>
            <person name="Jones G."/>
            <person name="Ransome R.D."/>
            <person name="Dechmann D.K.N."/>
            <person name="Locatelli A.G."/>
            <person name="Puechmaille S.J."/>
            <person name="Fedrigo O."/>
            <person name="Jarvis E.D."/>
            <person name="Hiller M."/>
            <person name="Vernes S.C."/>
            <person name="Myers E.W."/>
            <person name="Teeling E.C."/>
        </authorList>
    </citation>
    <scope>NUCLEOTIDE SEQUENCE [LARGE SCALE GENOMIC DNA]</scope>
    <source>
        <strain evidence="22">MMyoMyo1</strain>
        <tissue evidence="22">Flight muscle</tissue>
    </source>
</reference>
<keyword evidence="12" id="KW-0472">Membrane</keyword>
<comment type="function">
    <text evidence="20">Stress-inducible actin-binding protein that plays a role in synaptic and cognitive functions by modulating actin filamentous (F-actin) dynamics. Mediates polymerization of globular actin to F-actin. Also binds to, stabilizes and bundles F-actin. Involved in synaptic function by regulating neurite outgrowth in an actin-dependent manner and for the acquisition of hippocampus-dependent cognitive function, such as learning and long-term memory. Plays a role in the actin and microtubule cytoskeleton organization; negatively regulates focal adhesion (FA) assembly promoting malignant glial cell migration in an actin-, microtubule- and MAP1A-dependent manner. Also involved in neuroblastoma G1/S phase cell cycle progression and cell proliferation inhibition by stimulating ubiquitination of NF-kappa-B subunit RELA and NF-kappa-B degradation in a COMMD1- and actin-dependent manner. May play a role in tumor development.</text>
</comment>
<evidence type="ECO:0000256" key="3">
    <source>
        <dbReference type="ARBA" id="ARBA00004529"/>
    </source>
</evidence>
<dbReference type="GO" id="GO:0001725">
    <property type="term" value="C:stress fiber"/>
    <property type="evidence" value="ECO:0007669"/>
    <property type="project" value="UniProtKB-SubCell"/>
</dbReference>
<dbReference type="GO" id="GO:0045202">
    <property type="term" value="C:synapse"/>
    <property type="evidence" value="ECO:0007669"/>
    <property type="project" value="UniProtKB-SubCell"/>
</dbReference>
<gene>
    <name evidence="22" type="ORF">mMyoMyo1_004765</name>
</gene>
<dbReference type="PANTHER" id="PTHR16768">
    <property type="entry name" value="DOWN REGULATED IN RENAL CARCINOMA 1/TU3A"/>
    <property type="match status" value="1"/>
</dbReference>
<comment type="subcellular location">
    <subcellularLocation>
        <location evidence="2">Cell junction</location>
        <location evidence="2">Focal adhesion</location>
    </subcellularLocation>
    <subcellularLocation>
        <location evidence="4">Cell projection</location>
        <location evidence="4">Ruffle membrane</location>
    </subcellularLocation>
    <subcellularLocation>
        <location evidence="3">Cytoplasm</location>
        <location evidence="3">Cytoskeleton</location>
        <location evidence="3">Stress fiber</location>
    </subcellularLocation>
    <subcellularLocation>
        <location evidence="1">Nucleus</location>
    </subcellularLocation>
    <subcellularLocation>
        <location evidence="18">Synapse</location>
    </subcellularLocation>
</comment>
<evidence type="ECO:0000256" key="19">
    <source>
        <dbReference type="ARBA" id="ARBA00040095"/>
    </source>
</evidence>
<keyword evidence="8" id="KW-0965">Cell junction</keyword>
<dbReference type="GO" id="GO:0043005">
    <property type="term" value="C:neuron projection"/>
    <property type="evidence" value="ECO:0007669"/>
    <property type="project" value="TreeGrafter"/>
</dbReference>
<dbReference type="GO" id="GO:0032956">
    <property type="term" value="P:regulation of actin cytoskeleton organization"/>
    <property type="evidence" value="ECO:0007669"/>
    <property type="project" value="TreeGrafter"/>
</dbReference>
<keyword evidence="10" id="KW-0770">Synapse</keyword>
<evidence type="ECO:0000256" key="5">
    <source>
        <dbReference type="ARBA" id="ARBA00022475"/>
    </source>
</evidence>
<keyword evidence="11" id="KW-0175">Coiled coil</keyword>
<organism evidence="22 23">
    <name type="scientific">Myotis myotis</name>
    <name type="common">Greater mouse-eared bat</name>
    <name type="synonym">Vespertilio myotis</name>
    <dbReference type="NCBI Taxonomy" id="51298"/>
    <lineage>
        <taxon>Eukaryota</taxon>
        <taxon>Metazoa</taxon>
        <taxon>Chordata</taxon>
        <taxon>Craniata</taxon>
        <taxon>Vertebrata</taxon>
        <taxon>Euteleostomi</taxon>
        <taxon>Mammalia</taxon>
        <taxon>Eutheria</taxon>
        <taxon>Laurasiatheria</taxon>
        <taxon>Chiroptera</taxon>
        <taxon>Yangochiroptera</taxon>
        <taxon>Vespertilionidae</taxon>
        <taxon>Myotis</taxon>
    </lineage>
</organism>
<evidence type="ECO:0000313" key="22">
    <source>
        <dbReference type="EMBL" id="KAF6310412.1"/>
    </source>
</evidence>
<dbReference type="PANTHER" id="PTHR16768:SF3">
    <property type="entry name" value="ACTIN-ASSOCIATED PROTEIN FAM107A"/>
    <property type="match status" value="1"/>
</dbReference>
<dbReference type="Proteomes" id="UP000527355">
    <property type="component" value="Unassembled WGS sequence"/>
</dbReference>
<evidence type="ECO:0000256" key="18">
    <source>
        <dbReference type="ARBA" id="ARBA00034103"/>
    </source>
</evidence>
<keyword evidence="16" id="KW-0966">Cell projection</keyword>
<keyword evidence="13" id="KW-0009">Actin-binding</keyword>